<dbReference type="InterPro" id="IPR003672">
    <property type="entry name" value="CobN/Mg_chltase"/>
</dbReference>
<keyword evidence="11" id="KW-0812">Transmembrane</keyword>
<keyword evidence="3" id="KW-0602">Photosynthesis</keyword>
<gene>
    <name evidence="14" type="ORF">Naga_100105g7</name>
</gene>
<evidence type="ECO:0000256" key="3">
    <source>
        <dbReference type="ARBA" id="ARBA00022531"/>
    </source>
</evidence>
<dbReference type="CDD" id="cd10150">
    <property type="entry name" value="CobN_like"/>
    <property type="match status" value="1"/>
</dbReference>
<dbReference type="InterPro" id="IPR022571">
    <property type="entry name" value="Mg_chelatase_H_N"/>
</dbReference>
<dbReference type="GO" id="GO:0016851">
    <property type="term" value="F:magnesium chelatase activity"/>
    <property type="evidence" value="ECO:0007669"/>
    <property type="project" value="UniProtKB-EC"/>
</dbReference>
<dbReference type="EC" id="6.6.1.1" evidence="2"/>
<evidence type="ECO:0000259" key="12">
    <source>
        <dbReference type="Pfam" id="PF02514"/>
    </source>
</evidence>
<evidence type="ECO:0000256" key="5">
    <source>
        <dbReference type="ARBA" id="ARBA00022741"/>
    </source>
</evidence>
<feature type="region of interest" description="Disordered" evidence="10">
    <location>
        <begin position="1508"/>
        <end position="1544"/>
    </location>
</feature>
<sequence length="1730" mass="188651">MVINNTTNTRSKRAWDQFSVSSPESVAFPDRDGETSMPAFGVTRPVSAMEPIARRKAKPHGAVKGYTLICSALFLLKLLAPSVVAFTSPSPSLWMHGGERVRPPFRKARPLPQVSSLTRLRAISEGDVAHRQAQSRKKKQKREKTQDLQVPEALVEAFKPQQQAGPASPSKRNPLELLYSSVRDKWSPGLSVENEERTRSLGSAPAAPPPPATARIVLVAGFEAFNVQLYKQAAATLADISPSIRLTVFTDRDIASRPEVVASALAGADVFFGSLIFDYDQVNWLRTRLGHIPTRLVFESALELMSLTQVGGFAMKAAASAEGGEGGKAASAPGPPPVVKALLSKFGSQREEDRLKGYLSFLKIGPRILRMVPGRKARDIRTWLEVYAYWNQGGAANVVSLFLLLVRRFSLLGPEASRALAQPLQVKETPAQGLIHPLTPRILQSPKQYLRWYVDRAARGRVQDAMVSSPQTAPRVAVLLYRKHVITNQVYIAQLLRILEKEGLLPVPIFINGVEGHTVVRDLLTTRFEQEERRRGLRRIDSLSPEAVEVDAVINTIGFPLVGGPAGSMEAGRRVDVATRLLAAKNVPLLVAAPLLLQDLSSWRERGVLGLQSAVLYSLPELDGAVDTVVLGGLVGDKIAIVPERARKLARRILGWHQLRVTPAKEKKVSILCYGFPPNVGAIGTAALLNVPRSLEKLLIALQEQGYDTGLDARKIDGESVIAILTAINQEAVVAGGPKKMHAMVEAGTFDGGNGAAGGEMLKARITAEGILPGAFRAAVGERTAARVEKMWGELEGYVGLFTSQAGELVVGGVQLGNVWIGIQPLLGIEGDPMRLLFERDLTPHPQYVAFYDWMRNSFKAQAVVHFGTHGTAEWLPGSPLGNTATTWPDILMGEIPNLYVYACNNPSESILAKRRGYGTIVSHNVPPYSRAGLYKDLAQLRELVSEYRENSEANAGLRPVIVGVLERTGLWEDCPWPSPSSPGAGGGGGEGRLTPEEAASVDPAAFNAYMGRLASYLGVLEQRLFSEGLHVLGETPSPRQVYQYLDAYFDQDLPPLLLEAIAGLPTPPAASAKSLLSDLVASCRASSPSSPPSAPLSAEGGQLSHGSGPGECGVEDVTEALLRELERGDGRPVTHWYNSLSNEEKYAMTLYRPNDLLRFYSLRLRRAWGDREAKARLEEEVAVGWGTMEEIAEAPSENVKEGLRERVVEAIEIKKMLEQNTEELASLVKGLNGEYVLPGVGGDLLRDGLGVLPTGRNIHALDPYRLPSPGAWARGQEAVRKILAQHQAADGGYPETVAVMLWGLDAIKTRGESVAILLALVGARPVKEATGRVVRYELVPLAELGRPRIDVLASLSGIFRDSFSNVVDLLDDLFERAATAEGESEDMNYIKKHANKLKEQGEDRPTARLFSNPAGDYGSLVNERVGNGEWEQEEELGETWASRNAYSFGKGERENGVKRDGVLKELLGTTERIVQEIDSVEYGLSDIQEYYANTGALKKAAENIANAPDRSGKNTAAPPRAQPAPSQGRADSDQQEGKGEEKKKRVVKVSIVEAFTKDVAPQELEATLRLEYRSKLLNPKWAEAMAAQGSGGAYEISQRMTALVGWSSTAGFRDQWVYDGAVERYVLDEKMAQKLMDNNPEAMRNVVKRMLEANGRGYWETTPEVLEHLREMYAAAEDEIELSGGKGVRKKVLREDGGEKSAPTPREEVKVVSAMMKNLKEERAPVVSR</sequence>
<name>W7TLF6_9STRA</name>
<evidence type="ECO:0000256" key="11">
    <source>
        <dbReference type="SAM" id="Phobius"/>
    </source>
</evidence>
<evidence type="ECO:0000256" key="1">
    <source>
        <dbReference type="ARBA" id="ARBA00010851"/>
    </source>
</evidence>
<feature type="region of interest" description="Disordered" evidence="10">
    <location>
        <begin position="976"/>
        <end position="996"/>
    </location>
</feature>
<keyword evidence="11" id="KW-1133">Transmembrane helix</keyword>
<protein>
    <recommendedName>
        <fullName evidence="2">magnesium chelatase</fullName>
        <ecNumber evidence="2">6.6.1.1</ecNumber>
    </recommendedName>
</protein>
<dbReference type="Proteomes" id="UP000019335">
    <property type="component" value="Chromosome 14"/>
</dbReference>
<comment type="pathway">
    <text evidence="8">Porphyrin-containing compound metabolism.</text>
</comment>
<dbReference type="Pfam" id="PF11965">
    <property type="entry name" value="DUF3479"/>
    <property type="match status" value="1"/>
</dbReference>
<keyword evidence="7" id="KW-0149">Chlorophyll biosynthesis</keyword>
<reference evidence="14 15" key="1">
    <citation type="journal article" date="2014" name="Mol. Plant">
        <title>Chromosome Scale Genome Assembly and Transcriptome Profiling of Nannochloropsis gaditana in Nitrogen Depletion.</title>
        <authorList>
            <person name="Corteggiani Carpinelli E."/>
            <person name="Telatin A."/>
            <person name="Vitulo N."/>
            <person name="Forcato C."/>
            <person name="D'Angelo M."/>
            <person name="Schiavon R."/>
            <person name="Vezzi A."/>
            <person name="Giacometti G.M."/>
            <person name="Morosinotto T."/>
            <person name="Valle G."/>
        </authorList>
    </citation>
    <scope>NUCLEOTIDE SEQUENCE [LARGE SCALE GENOMIC DNA]</scope>
    <source>
        <strain evidence="14 15">B-31</strain>
    </source>
</reference>
<evidence type="ECO:0000259" key="13">
    <source>
        <dbReference type="Pfam" id="PF11965"/>
    </source>
</evidence>
<evidence type="ECO:0000256" key="2">
    <source>
        <dbReference type="ARBA" id="ARBA00012825"/>
    </source>
</evidence>
<feature type="region of interest" description="Disordered" evidence="10">
    <location>
        <begin position="189"/>
        <end position="210"/>
    </location>
</feature>
<dbReference type="GO" id="GO:0015979">
    <property type="term" value="P:photosynthesis"/>
    <property type="evidence" value="ECO:0007669"/>
    <property type="project" value="UniProtKB-KW"/>
</dbReference>
<feature type="compositionally biased region" description="Basic and acidic residues" evidence="10">
    <location>
        <begin position="1531"/>
        <end position="1544"/>
    </location>
</feature>
<evidence type="ECO:0000256" key="9">
    <source>
        <dbReference type="ARBA" id="ARBA00048693"/>
    </source>
</evidence>
<accession>W7TLF6</accession>
<feature type="domain" description="CobN/magnesium chelatase" evidence="12">
    <location>
        <begin position="387"/>
        <end position="1506"/>
    </location>
</feature>
<organism evidence="14 15">
    <name type="scientific">Nannochloropsis gaditana</name>
    <dbReference type="NCBI Taxonomy" id="72520"/>
    <lineage>
        <taxon>Eukaryota</taxon>
        <taxon>Sar</taxon>
        <taxon>Stramenopiles</taxon>
        <taxon>Ochrophyta</taxon>
        <taxon>Eustigmatophyceae</taxon>
        <taxon>Eustigmatales</taxon>
        <taxon>Monodopsidaceae</taxon>
        <taxon>Nannochloropsis</taxon>
    </lineage>
</organism>
<dbReference type="OrthoDB" id="10252009at2759"/>
<feature type="compositionally biased region" description="Low complexity" evidence="10">
    <location>
        <begin position="1517"/>
        <end position="1526"/>
    </location>
</feature>
<dbReference type="PANTHER" id="PTHR44119:SF1">
    <property type="entry name" value="MAGNESIUM-CHELATASE SUBUNIT CHLH, CHLOROPLASTIC"/>
    <property type="match status" value="1"/>
</dbReference>
<feature type="region of interest" description="Disordered" evidence="10">
    <location>
        <begin position="1085"/>
        <end position="1114"/>
    </location>
</feature>
<feature type="region of interest" description="Disordered" evidence="10">
    <location>
        <begin position="122"/>
        <end position="148"/>
    </location>
</feature>
<dbReference type="PANTHER" id="PTHR44119">
    <property type="entry name" value="MAGNESIUM-CHELATASE SUBUNIT CHLH, CHLOROPLASTIC"/>
    <property type="match status" value="1"/>
</dbReference>
<feature type="domain" description="Magnesium chelatase subunit H N-terminal" evidence="13">
    <location>
        <begin position="215"/>
        <end position="384"/>
    </location>
</feature>
<dbReference type="Pfam" id="PF02514">
    <property type="entry name" value="CobN-Mg_chel"/>
    <property type="match status" value="2"/>
</dbReference>
<comment type="similarity">
    <text evidence="1">Belongs to the Mg-chelatase subunit H family.</text>
</comment>
<evidence type="ECO:0000313" key="15">
    <source>
        <dbReference type="Proteomes" id="UP000019335"/>
    </source>
</evidence>
<evidence type="ECO:0000256" key="4">
    <source>
        <dbReference type="ARBA" id="ARBA00022598"/>
    </source>
</evidence>
<evidence type="ECO:0000256" key="6">
    <source>
        <dbReference type="ARBA" id="ARBA00022840"/>
    </source>
</evidence>
<feature type="domain" description="CobN/magnesium chelatase" evidence="12">
    <location>
        <begin position="1546"/>
        <end position="1666"/>
    </location>
</feature>
<feature type="transmembrane region" description="Helical" evidence="11">
    <location>
        <begin position="65"/>
        <end position="86"/>
    </location>
</feature>
<evidence type="ECO:0000256" key="10">
    <source>
        <dbReference type="SAM" id="MobiDB-lite"/>
    </source>
</evidence>
<evidence type="ECO:0000256" key="7">
    <source>
        <dbReference type="ARBA" id="ARBA00023171"/>
    </source>
</evidence>
<keyword evidence="5" id="KW-0547">Nucleotide-binding</keyword>
<dbReference type="EMBL" id="AZIL01001303">
    <property type="protein sequence ID" value="EWM24338.1"/>
    <property type="molecule type" value="Genomic_DNA"/>
</dbReference>
<comment type="caution">
    <text evidence="14">The sequence shown here is derived from an EMBL/GenBank/DDBJ whole genome shotgun (WGS) entry which is preliminary data.</text>
</comment>
<evidence type="ECO:0000256" key="8">
    <source>
        <dbReference type="ARBA" id="ARBA00023444"/>
    </source>
</evidence>
<keyword evidence="11" id="KW-0472">Membrane</keyword>
<keyword evidence="15" id="KW-1185">Reference proteome</keyword>
<feature type="compositionally biased region" description="Basic residues" evidence="10">
    <location>
        <begin position="133"/>
        <end position="142"/>
    </location>
</feature>
<comment type="catalytic activity">
    <reaction evidence="9">
        <text>protoporphyrin IX + Mg(2+) + ATP + H2O = Mg-protoporphyrin IX + ADP + phosphate + 3 H(+)</text>
        <dbReference type="Rhea" id="RHEA:13961"/>
        <dbReference type="ChEBI" id="CHEBI:15377"/>
        <dbReference type="ChEBI" id="CHEBI:15378"/>
        <dbReference type="ChEBI" id="CHEBI:18420"/>
        <dbReference type="ChEBI" id="CHEBI:30616"/>
        <dbReference type="ChEBI" id="CHEBI:43474"/>
        <dbReference type="ChEBI" id="CHEBI:57306"/>
        <dbReference type="ChEBI" id="CHEBI:60492"/>
        <dbReference type="ChEBI" id="CHEBI:456216"/>
        <dbReference type="EC" id="6.6.1.1"/>
    </reaction>
</comment>
<dbReference type="GO" id="GO:0005524">
    <property type="term" value="F:ATP binding"/>
    <property type="evidence" value="ECO:0007669"/>
    <property type="project" value="UniProtKB-KW"/>
</dbReference>
<evidence type="ECO:0000313" key="14">
    <source>
        <dbReference type="EMBL" id="EWM24338.1"/>
    </source>
</evidence>
<proteinExistence type="inferred from homology"/>
<keyword evidence="6" id="KW-0067">ATP-binding</keyword>
<dbReference type="GO" id="GO:0015995">
    <property type="term" value="P:chlorophyll biosynthetic process"/>
    <property type="evidence" value="ECO:0007669"/>
    <property type="project" value="UniProtKB-KW"/>
</dbReference>
<keyword evidence="4" id="KW-0436">Ligase</keyword>